<feature type="chain" id="PRO_5047369033" evidence="2">
    <location>
        <begin position="18"/>
        <end position="172"/>
    </location>
</feature>
<sequence length="172" mass="17781">MWRFLLLLLLIALPAMAQDARPLLGPGTLPPRGPVAAAPSTIPPLAVAPSVVEAEPAPPPLSGEGKAPEQPLPAQAQQAPMPPPLATPAPGLTLAPDPARCGPAREGQVACMSGRLCACRFERGGQLTGRGDHFAWDCGPLRPSCDLPPADLSGGAVQPEILIMPEIGPRRR</sequence>
<reference evidence="4" key="1">
    <citation type="journal article" date="2021" name="Syst. Appl. Microbiol.">
        <title>Roseomonas hellenica sp. nov., isolated from roots of wild-growing Alkanna tinctoria.</title>
        <authorList>
            <person name="Rat A."/>
            <person name="Naranjo H.D."/>
            <person name="Lebbe L."/>
            <person name="Cnockaert M."/>
            <person name="Krigas N."/>
            <person name="Grigoriadou K."/>
            <person name="Maloupa E."/>
            <person name="Willems A."/>
        </authorList>
    </citation>
    <scope>NUCLEOTIDE SEQUENCE [LARGE SCALE GENOMIC DNA]</scope>
    <source>
        <strain evidence="4">LMG 31523</strain>
    </source>
</reference>
<dbReference type="Proteomes" id="UP001196870">
    <property type="component" value="Unassembled WGS sequence"/>
</dbReference>
<feature type="compositionally biased region" description="Low complexity" evidence="1">
    <location>
        <begin position="68"/>
        <end position="79"/>
    </location>
</feature>
<proteinExistence type="predicted"/>
<evidence type="ECO:0000313" key="3">
    <source>
        <dbReference type="EMBL" id="MBR0667699.1"/>
    </source>
</evidence>
<evidence type="ECO:0000313" key="4">
    <source>
        <dbReference type="Proteomes" id="UP001196870"/>
    </source>
</evidence>
<protein>
    <submittedName>
        <fullName evidence="3">Uncharacterized protein</fullName>
    </submittedName>
</protein>
<gene>
    <name evidence="3" type="ORF">GXW71_25310</name>
</gene>
<keyword evidence="2" id="KW-0732">Signal</keyword>
<feature type="compositionally biased region" description="Low complexity" evidence="1">
    <location>
        <begin position="88"/>
        <end position="99"/>
    </location>
</feature>
<dbReference type="RefSeq" id="WP_211855477.1">
    <property type="nucleotide sequence ID" value="NZ_JAAGBB010000039.1"/>
</dbReference>
<name>A0ABS5F551_9PROT</name>
<feature type="signal peptide" evidence="2">
    <location>
        <begin position="1"/>
        <end position="17"/>
    </location>
</feature>
<organism evidence="3 4">
    <name type="scientific">Plastoroseomonas hellenica</name>
    <dbReference type="NCBI Taxonomy" id="2687306"/>
    <lineage>
        <taxon>Bacteria</taxon>
        <taxon>Pseudomonadati</taxon>
        <taxon>Pseudomonadota</taxon>
        <taxon>Alphaproteobacteria</taxon>
        <taxon>Acetobacterales</taxon>
        <taxon>Acetobacteraceae</taxon>
        <taxon>Plastoroseomonas</taxon>
    </lineage>
</organism>
<accession>A0ABS5F551</accession>
<evidence type="ECO:0000256" key="1">
    <source>
        <dbReference type="SAM" id="MobiDB-lite"/>
    </source>
</evidence>
<comment type="caution">
    <text evidence="3">The sequence shown here is derived from an EMBL/GenBank/DDBJ whole genome shotgun (WGS) entry which is preliminary data.</text>
</comment>
<feature type="region of interest" description="Disordered" evidence="1">
    <location>
        <begin position="53"/>
        <end position="99"/>
    </location>
</feature>
<keyword evidence="4" id="KW-1185">Reference proteome</keyword>
<evidence type="ECO:0000256" key="2">
    <source>
        <dbReference type="SAM" id="SignalP"/>
    </source>
</evidence>
<dbReference type="EMBL" id="JAAGBB010000039">
    <property type="protein sequence ID" value="MBR0667699.1"/>
    <property type="molecule type" value="Genomic_DNA"/>
</dbReference>